<dbReference type="InterPro" id="IPR029475">
    <property type="entry name" value="DUF6807"/>
</dbReference>
<evidence type="ECO:0000313" key="1">
    <source>
        <dbReference type="EMBL" id="GGF06333.1"/>
    </source>
</evidence>
<dbReference type="EMBL" id="BMHT01000003">
    <property type="protein sequence ID" value="GGF06333.1"/>
    <property type="molecule type" value="Genomic_DNA"/>
</dbReference>
<gene>
    <name evidence="1" type="ORF">GCM10011383_16750</name>
</gene>
<accession>A0ABQ1U0T4</accession>
<comment type="caution">
    <text evidence="1">The sequence shown here is derived from an EMBL/GenBank/DDBJ whole genome shotgun (WGS) entry which is preliminary data.</text>
</comment>
<organism evidence="1 2">
    <name type="scientific">Hymenobacter cavernae</name>
    <dbReference type="NCBI Taxonomy" id="2044852"/>
    <lineage>
        <taxon>Bacteria</taxon>
        <taxon>Pseudomonadati</taxon>
        <taxon>Bacteroidota</taxon>
        <taxon>Cytophagia</taxon>
        <taxon>Cytophagales</taxon>
        <taxon>Hymenobacteraceae</taxon>
        <taxon>Hymenobacter</taxon>
    </lineage>
</organism>
<dbReference type="Pfam" id="PF14100">
    <property type="entry name" value="DUF6807"/>
    <property type="match status" value="1"/>
</dbReference>
<keyword evidence="2" id="KW-1185">Reference proteome</keyword>
<evidence type="ECO:0008006" key="3">
    <source>
        <dbReference type="Google" id="ProtNLM"/>
    </source>
</evidence>
<evidence type="ECO:0000313" key="2">
    <source>
        <dbReference type="Proteomes" id="UP000632273"/>
    </source>
</evidence>
<name>A0ABQ1U0T4_9BACT</name>
<sequence length="415" mass="47109">MTNLKYPLLFLFSVISTAGFSQKIATLEVDLPQATSNLAIPVKASLDEITLLPDSVLSLVAVEGGKRTAIPSQIENGNERFIHWIIDPVNAKKGKHTFELVKGVKNNPPATIKINDQQGALTVRTGDKNLVRYNYKTIYPPAGIDTAYKRSGFIHPLWTPHGQELTRIQAPDHYHHYGIWNPWTHVLFEKDTVDFWNIRDRKGTVRFANVVATTDGPVYSEYEVLQEHVAFKPGGKEKVALNELQSVRVYQPKDQDYYIADVTINMSCASPSPVLLLAYRYGGFGWRTTEKWNKDNSEVLTSEGKNRKEADGSTARWCIVQGQLDKDYGGLVMMSYPTNYNYPEPLRIWPETMNGRGDMFANFSPTKNKNWLLEPGKTYTLKYRLIVYNGRFTKEKAESGWQYFGNSPKVAVKLK</sequence>
<proteinExistence type="predicted"/>
<dbReference type="Proteomes" id="UP000632273">
    <property type="component" value="Unassembled WGS sequence"/>
</dbReference>
<dbReference type="RefSeq" id="WP_188813092.1">
    <property type="nucleotide sequence ID" value="NZ_BMHT01000003.1"/>
</dbReference>
<reference evidence="2" key="1">
    <citation type="journal article" date="2019" name="Int. J. Syst. Evol. Microbiol.">
        <title>The Global Catalogue of Microorganisms (GCM) 10K type strain sequencing project: providing services to taxonomists for standard genome sequencing and annotation.</title>
        <authorList>
            <consortium name="The Broad Institute Genomics Platform"/>
            <consortium name="The Broad Institute Genome Sequencing Center for Infectious Disease"/>
            <person name="Wu L."/>
            <person name="Ma J."/>
        </authorList>
    </citation>
    <scope>NUCLEOTIDE SEQUENCE [LARGE SCALE GENOMIC DNA]</scope>
    <source>
        <strain evidence="2">CGMCC 1.15197</strain>
    </source>
</reference>
<protein>
    <recommendedName>
        <fullName evidence="3">Methane oxygenase PmoA</fullName>
    </recommendedName>
</protein>